<dbReference type="GO" id="GO:0140684">
    <property type="term" value="F:histone H3K9me2/H3K9me3 demethylase activity"/>
    <property type="evidence" value="ECO:0007669"/>
    <property type="project" value="UniProtKB-EC"/>
</dbReference>
<dbReference type="EMBL" id="JASBNA010000064">
    <property type="protein sequence ID" value="KAK7679059.1"/>
    <property type="molecule type" value="Genomic_DNA"/>
</dbReference>
<evidence type="ECO:0000256" key="3">
    <source>
        <dbReference type="ARBA" id="ARBA00022723"/>
    </source>
</evidence>
<sequence length="1108" mass="123281">MASPGSSTPSLTPSRSPSPQPPVQPDHFYGNEDVIISSPSSNGKAWLDPVDDPLAQRGIPVFKPTMEEFQDFEGYMNKIECWGLRSGIVKVIPPKEWTDALPALNDQLANIKIRSPIEQHMLGQAGLFRQENVEKRRHMSVREWAELCSREDLRAPGVDDTGLHARAMNGSAKAKTRRSKRKGRATETAEPEMTPDVKVKGEHDDEDALVGSLSHLNEDEESPSVEATASPHDEPSDSHQQSSTPDADHNETSTSDRDPSMEDHTEDNEGKPKPKSGRRPGQSKEARAAALALRAEKDKAFLETFDPHSDWLPPNTTQFDYTFEWTRDLERKFWRNCGLGQPAWYGADLAGSLFTDATTTWNVAHLPSALTRLLPASSKGLPGVNTPYLYFGMWRATFAWHVEDMDLFSINYIHFGAPKFWYAMPQARATALERVMKGYFPKDTSQCPQFLRHKSFLASPKLLSQSSCRPNTLVQQAGEFVITYPRGYHAGFNLGFNCAESVNFALDSWLDLGRKAKACECVNFSVRIDNLRLSLEPEPPKPAKPKVSRKRKQEASGNSEQPKPKKIKLKASRPEPGPSPTSTSISSSSKPTPKVTLKLPPKPKEPETFPCCLCVSQSQDGLLRVHDPPLWRNNSSNSDTWMAHEDCANVIPETWVDEVVFGVDAIVKDRWNLKCTACTKGKNKAHGAPIQCTKGKCPKAFHVSCARDGADLGIIYCVLREVEKEVVLLDTQTTSTPVSDAPANIYNMAVDPSLLSIPLDHGMDVDNDQQTSRDPSASVVKLIKKSEVQVLCPQHNPAIAEAKKAQKQDKIRNDLLALPAGSRIKLRVSAGVFEVTLIRVIEETKSVEVVWDRGMKREFKWGSVVFGATETVVQQIPLLSSFLYSRQHQQSTFDQFTKILRRHLVLDPLSPRHRLLTKHQLHKFIRSTHILRRHIHIPYYQQPGTSTFQYAPGNWAYQYPHSNQYSSNQSSYPHSYYQPPYTPGSAYPPYQGFGYATNTQPSTSTAIPYAQYQQTPPPQSHMSPPPPLPPPQQQPYQPPASTAAMRKELQWQRPYTGPKSSANGAAGYMESSGAYQPELNQAMASLTNPDPSVSLASPSPVPPATSTS</sequence>
<evidence type="ECO:0000259" key="9">
    <source>
        <dbReference type="PROSITE" id="PS51184"/>
    </source>
</evidence>
<evidence type="ECO:0000313" key="11">
    <source>
        <dbReference type="EMBL" id="KAK7679059.1"/>
    </source>
</evidence>
<feature type="compositionally biased region" description="Basic and acidic residues" evidence="7">
    <location>
        <begin position="246"/>
        <end position="272"/>
    </location>
</feature>
<comment type="caution">
    <text evidence="11">The sequence shown here is derived from an EMBL/GenBank/DDBJ whole genome shotgun (WGS) entry which is preliminary data.</text>
</comment>
<dbReference type="Proteomes" id="UP001385951">
    <property type="component" value="Unassembled WGS sequence"/>
</dbReference>
<dbReference type="GO" id="GO:0005634">
    <property type="term" value="C:nucleus"/>
    <property type="evidence" value="ECO:0007669"/>
    <property type="project" value="TreeGrafter"/>
</dbReference>
<dbReference type="Gene3D" id="3.30.40.10">
    <property type="entry name" value="Zinc/RING finger domain, C3HC4 (zinc finger)"/>
    <property type="match status" value="1"/>
</dbReference>
<reference evidence="11 12" key="1">
    <citation type="submission" date="2022-09" db="EMBL/GenBank/DDBJ databases">
        <authorList>
            <person name="Palmer J.M."/>
        </authorList>
    </citation>
    <scope>NUCLEOTIDE SEQUENCE [LARGE SCALE GENOMIC DNA]</scope>
    <source>
        <strain evidence="11 12">DSM 7382</strain>
    </source>
</reference>
<evidence type="ECO:0000256" key="2">
    <source>
        <dbReference type="ARBA" id="ARBA00012900"/>
    </source>
</evidence>
<evidence type="ECO:0000256" key="6">
    <source>
        <dbReference type="ARBA" id="ARBA00049349"/>
    </source>
</evidence>
<feature type="region of interest" description="Disordered" evidence="7">
    <location>
        <begin position="535"/>
        <end position="604"/>
    </location>
</feature>
<accession>A0AAW0FLK3</accession>
<dbReference type="Pfam" id="PF02373">
    <property type="entry name" value="JmjC"/>
    <property type="match status" value="1"/>
</dbReference>
<dbReference type="GO" id="GO:0010468">
    <property type="term" value="P:regulation of gene expression"/>
    <property type="evidence" value="ECO:0007669"/>
    <property type="project" value="TreeGrafter"/>
</dbReference>
<keyword evidence="4" id="KW-0863">Zinc-finger</keyword>
<feature type="compositionally biased region" description="Low complexity" evidence="7">
    <location>
        <begin position="1089"/>
        <end position="1098"/>
    </location>
</feature>
<feature type="compositionally biased region" description="Low complexity" evidence="7">
    <location>
        <begin position="580"/>
        <end position="599"/>
    </location>
</feature>
<dbReference type="InterPro" id="IPR003347">
    <property type="entry name" value="JmjC_dom"/>
</dbReference>
<dbReference type="InterPro" id="IPR003349">
    <property type="entry name" value="JmjN"/>
</dbReference>
<keyword evidence="3" id="KW-0479">Metal-binding</keyword>
<feature type="domain" description="PHD-type" evidence="10">
    <location>
        <begin position="608"/>
        <end position="734"/>
    </location>
</feature>
<evidence type="ECO:0000259" key="8">
    <source>
        <dbReference type="PROSITE" id="PS51183"/>
    </source>
</evidence>
<feature type="region of interest" description="Disordered" evidence="7">
    <location>
        <begin position="1011"/>
        <end position="1108"/>
    </location>
</feature>
<dbReference type="InterPro" id="IPR013083">
    <property type="entry name" value="Znf_RING/FYVE/PHD"/>
</dbReference>
<evidence type="ECO:0000256" key="4">
    <source>
        <dbReference type="ARBA" id="ARBA00022771"/>
    </source>
</evidence>
<evidence type="ECO:0000256" key="7">
    <source>
        <dbReference type="SAM" id="MobiDB-lite"/>
    </source>
</evidence>
<dbReference type="CDD" id="cd15571">
    <property type="entry name" value="ePHD"/>
    <property type="match status" value="1"/>
</dbReference>
<feature type="compositionally biased region" description="Polar residues" evidence="7">
    <location>
        <begin position="1078"/>
        <end position="1088"/>
    </location>
</feature>
<dbReference type="EC" id="1.14.11.66" evidence="2"/>
<keyword evidence="12" id="KW-1185">Reference proteome</keyword>
<feature type="compositionally biased region" description="Pro residues" evidence="7">
    <location>
        <begin position="1015"/>
        <end position="1038"/>
    </location>
</feature>
<proteinExistence type="inferred from homology"/>
<dbReference type="Pfam" id="PF13771">
    <property type="entry name" value="zf-HC5HC2H"/>
    <property type="match status" value="1"/>
</dbReference>
<dbReference type="SUPFAM" id="SSF51197">
    <property type="entry name" value="Clavaminate synthase-like"/>
    <property type="match status" value="1"/>
</dbReference>
<gene>
    <name evidence="11" type="ORF">QCA50_018003</name>
</gene>
<dbReference type="PROSITE" id="PS51805">
    <property type="entry name" value="EPHD"/>
    <property type="match status" value="1"/>
</dbReference>
<dbReference type="Pfam" id="PF02375">
    <property type="entry name" value="JmjN"/>
    <property type="match status" value="1"/>
</dbReference>
<evidence type="ECO:0000313" key="12">
    <source>
        <dbReference type="Proteomes" id="UP001385951"/>
    </source>
</evidence>
<dbReference type="PROSITE" id="PS51184">
    <property type="entry name" value="JMJC"/>
    <property type="match status" value="1"/>
</dbReference>
<dbReference type="GO" id="GO:0008270">
    <property type="term" value="F:zinc ion binding"/>
    <property type="evidence" value="ECO:0007669"/>
    <property type="project" value="UniProtKB-KW"/>
</dbReference>
<organism evidence="11 12">
    <name type="scientific">Cerrena zonata</name>
    <dbReference type="NCBI Taxonomy" id="2478898"/>
    <lineage>
        <taxon>Eukaryota</taxon>
        <taxon>Fungi</taxon>
        <taxon>Dikarya</taxon>
        <taxon>Basidiomycota</taxon>
        <taxon>Agaricomycotina</taxon>
        <taxon>Agaricomycetes</taxon>
        <taxon>Polyporales</taxon>
        <taxon>Cerrenaceae</taxon>
        <taxon>Cerrena</taxon>
    </lineage>
</organism>
<feature type="region of interest" description="Disordered" evidence="7">
    <location>
        <begin position="1"/>
        <end position="49"/>
    </location>
</feature>
<feature type="compositionally biased region" description="Basic residues" evidence="7">
    <location>
        <begin position="543"/>
        <end position="552"/>
    </location>
</feature>
<feature type="region of interest" description="Disordered" evidence="7">
    <location>
        <begin position="155"/>
        <end position="202"/>
    </location>
</feature>
<dbReference type="PANTHER" id="PTHR10694">
    <property type="entry name" value="LYSINE-SPECIFIC DEMETHYLASE"/>
    <property type="match status" value="1"/>
</dbReference>
<comment type="catalytic activity">
    <reaction evidence="6">
        <text>N(6),N(6),N(6)-trimethyl-L-lysyl(9)-[histone H3] + 2 2-oxoglutarate + 2 O2 = N(6)-methyl-L-lysyl(9)-[histone H3] + 2 formaldehyde + 2 succinate + 2 CO2</text>
        <dbReference type="Rhea" id="RHEA:60200"/>
        <dbReference type="Rhea" id="RHEA-COMP:15538"/>
        <dbReference type="Rhea" id="RHEA-COMP:15542"/>
        <dbReference type="ChEBI" id="CHEBI:15379"/>
        <dbReference type="ChEBI" id="CHEBI:16526"/>
        <dbReference type="ChEBI" id="CHEBI:16810"/>
        <dbReference type="ChEBI" id="CHEBI:16842"/>
        <dbReference type="ChEBI" id="CHEBI:30031"/>
        <dbReference type="ChEBI" id="CHEBI:61929"/>
        <dbReference type="ChEBI" id="CHEBI:61961"/>
        <dbReference type="EC" id="1.14.11.66"/>
    </reaction>
</comment>
<dbReference type="GO" id="GO:0000785">
    <property type="term" value="C:chromatin"/>
    <property type="evidence" value="ECO:0007669"/>
    <property type="project" value="TreeGrafter"/>
</dbReference>
<dbReference type="GO" id="GO:0051864">
    <property type="term" value="F:histone H3K36 demethylase activity"/>
    <property type="evidence" value="ECO:0007669"/>
    <property type="project" value="TreeGrafter"/>
</dbReference>
<feature type="domain" description="JmjN" evidence="8">
    <location>
        <begin position="59"/>
        <end position="100"/>
    </location>
</feature>
<evidence type="ECO:0000256" key="1">
    <source>
        <dbReference type="ARBA" id="ARBA00009711"/>
    </source>
</evidence>
<dbReference type="SMART" id="SM00545">
    <property type="entry name" value="JmjN"/>
    <property type="match status" value="1"/>
</dbReference>
<protein>
    <recommendedName>
        <fullName evidence="2">[histone H3]-trimethyl-L-lysine(9) demethylase</fullName>
        <ecNumber evidence="2">1.14.11.66</ecNumber>
    </recommendedName>
</protein>
<feature type="compositionally biased region" description="Low complexity" evidence="7">
    <location>
        <begin position="1"/>
        <end position="15"/>
    </location>
</feature>
<dbReference type="InterPro" id="IPR034732">
    <property type="entry name" value="EPHD"/>
</dbReference>
<feature type="compositionally biased region" description="Pro residues" evidence="7">
    <location>
        <begin position="1099"/>
        <end position="1108"/>
    </location>
</feature>
<evidence type="ECO:0000256" key="5">
    <source>
        <dbReference type="ARBA" id="ARBA00022833"/>
    </source>
</evidence>
<dbReference type="AlphaFoldDB" id="A0AAW0FLK3"/>
<comment type="similarity">
    <text evidence="1">Belongs to the JHDM3 histone demethylase family.</text>
</comment>
<dbReference type="Gene3D" id="2.60.120.650">
    <property type="entry name" value="Cupin"/>
    <property type="match status" value="2"/>
</dbReference>
<keyword evidence="5" id="KW-0862">Zinc</keyword>
<feature type="domain" description="JmjC" evidence="9">
    <location>
        <begin position="355"/>
        <end position="521"/>
    </location>
</feature>
<evidence type="ECO:0000259" key="10">
    <source>
        <dbReference type="PROSITE" id="PS51805"/>
    </source>
</evidence>
<dbReference type="PROSITE" id="PS51183">
    <property type="entry name" value="JMJN"/>
    <property type="match status" value="1"/>
</dbReference>
<dbReference type="SMART" id="SM00558">
    <property type="entry name" value="JmjC"/>
    <property type="match status" value="1"/>
</dbReference>
<feature type="compositionally biased region" description="Basic residues" evidence="7">
    <location>
        <begin position="174"/>
        <end position="183"/>
    </location>
</feature>
<dbReference type="PANTHER" id="PTHR10694:SF7">
    <property type="entry name" value="[HISTONE H3]-TRIMETHYL-L-LYSINE(9) DEMETHYLASE"/>
    <property type="match status" value="1"/>
</dbReference>
<feature type="region of interest" description="Disordered" evidence="7">
    <location>
        <begin position="215"/>
        <end position="289"/>
    </location>
</feature>
<name>A0AAW0FLK3_9APHY</name>